<name>A0A9D4JLL7_DREPO</name>
<reference evidence="3" key="1">
    <citation type="journal article" date="2019" name="bioRxiv">
        <title>The Genome of the Zebra Mussel, Dreissena polymorpha: A Resource for Invasive Species Research.</title>
        <authorList>
            <person name="McCartney M.A."/>
            <person name="Auch B."/>
            <person name="Kono T."/>
            <person name="Mallez S."/>
            <person name="Zhang Y."/>
            <person name="Obille A."/>
            <person name="Becker A."/>
            <person name="Abrahante J.E."/>
            <person name="Garbe J."/>
            <person name="Badalamenti J.P."/>
            <person name="Herman A."/>
            <person name="Mangelson H."/>
            <person name="Liachko I."/>
            <person name="Sullivan S."/>
            <person name="Sone E.D."/>
            <person name="Koren S."/>
            <person name="Silverstein K.A.T."/>
            <person name="Beckman K.B."/>
            <person name="Gohl D.M."/>
        </authorList>
    </citation>
    <scope>NUCLEOTIDE SEQUENCE</scope>
    <source>
        <strain evidence="3">Duluth1</strain>
        <tissue evidence="3">Whole animal</tissue>
    </source>
</reference>
<organism evidence="3 4">
    <name type="scientific">Dreissena polymorpha</name>
    <name type="common">Zebra mussel</name>
    <name type="synonym">Mytilus polymorpha</name>
    <dbReference type="NCBI Taxonomy" id="45954"/>
    <lineage>
        <taxon>Eukaryota</taxon>
        <taxon>Metazoa</taxon>
        <taxon>Spiralia</taxon>
        <taxon>Lophotrochozoa</taxon>
        <taxon>Mollusca</taxon>
        <taxon>Bivalvia</taxon>
        <taxon>Autobranchia</taxon>
        <taxon>Heteroconchia</taxon>
        <taxon>Euheterodonta</taxon>
        <taxon>Imparidentia</taxon>
        <taxon>Neoheterodontei</taxon>
        <taxon>Myida</taxon>
        <taxon>Dreissenoidea</taxon>
        <taxon>Dreissenidae</taxon>
        <taxon>Dreissena</taxon>
    </lineage>
</organism>
<keyword evidence="1" id="KW-0472">Membrane</keyword>
<reference evidence="3" key="2">
    <citation type="submission" date="2020-11" db="EMBL/GenBank/DDBJ databases">
        <authorList>
            <person name="McCartney M.A."/>
            <person name="Auch B."/>
            <person name="Kono T."/>
            <person name="Mallez S."/>
            <person name="Becker A."/>
            <person name="Gohl D.M."/>
            <person name="Silverstein K.A.T."/>
            <person name="Koren S."/>
            <person name="Bechman K.B."/>
            <person name="Herman A."/>
            <person name="Abrahante J.E."/>
            <person name="Garbe J."/>
        </authorList>
    </citation>
    <scope>NUCLEOTIDE SEQUENCE</scope>
    <source>
        <strain evidence="3">Duluth1</strain>
        <tissue evidence="3">Whole animal</tissue>
    </source>
</reference>
<keyword evidence="1" id="KW-0812">Transmembrane</keyword>
<gene>
    <name evidence="3" type="ORF">DPMN_118153</name>
</gene>
<dbReference type="OrthoDB" id="6151653at2759"/>
<evidence type="ECO:0000256" key="1">
    <source>
        <dbReference type="SAM" id="Phobius"/>
    </source>
</evidence>
<dbReference type="AlphaFoldDB" id="A0A9D4JLL7"/>
<feature type="transmembrane region" description="Helical" evidence="1">
    <location>
        <begin position="174"/>
        <end position="199"/>
    </location>
</feature>
<protein>
    <submittedName>
        <fullName evidence="3">Uncharacterized protein</fullName>
    </submittedName>
</protein>
<keyword evidence="4" id="KW-1185">Reference proteome</keyword>
<accession>A0A9D4JLL7</accession>
<feature type="chain" id="PRO_5038649066" evidence="2">
    <location>
        <begin position="18"/>
        <end position="244"/>
    </location>
</feature>
<evidence type="ECO:0000313" key="4">
    <source>
        <dbReference type="Proteomes" id="UP000828390"/>
    </source>
</evidence>
<evidence type="ECO:0000313" key="3">
    <source>
        <dbReference type="EMBL" id="KAH3816635.1"/>
    </source>
</evidence>
<evidence type="ECO:0000256" key="2">
    <source>
        <dbReference type="SAM" id="SignalP"/>
    </source>
</evidence>
<proteinExistence type="predicted"/>
<comment type="caution">
    <text evidence="3">The sequence shown here is derived from an EMBL/GenBank/DDBJ whole genome shotgun (WGS) entry which is preliminary data.</text>
</comment>
<dbReference type="Proteomes" id="UP000828390">
    <property type="component" value="Unassembled WGS sequence"/>
</dbReference>
<sequence length="244" mass="27578">MLRGVLCVFVLVSWVYCMPTEIDAHSKCGSMFKLTLEEDYRIIGKAIWNTNDTCTFKFTSDNNGECQGTCYMFDHYTEIRDDKVTLTVGKITYRTGRDFPLTPICSDDVNVDVTLIHATGYKYNKTYPNYKFKLNVYNKCGPKGEVVSLNFDDAIRGAEGYHHGEEKVSRERNVLIAGILVGTGLAVSFLILVTITYCYNHHSPDRRPSRSASLRKLSSKQLPKGEISVGYKARGKSHVNMVNR</sequence>
<feature type="signal peptide" evidence="2">
    <location>
        <begin position="1"/>
        <end position="17"/>
    </location>
</feature>
<dbReference type="EMBL" id="JAIWYP010000005">
    <property type="protein sequence ID" value="KAH3816635.1"/>
    <property type="molecule type" value="Genomic_DNA"/>
</dbReference>
<keyword evidence="1" id="KW-1133">Transmembrane helix</keyword>
<keyword evidence="2" id="KW-0732">Signal</keyword>